<keyword evidence="3" id="KW-0143">Chaperone</keyword>
<dbReference type="NCBIfam" id="NF001748">
    <property type="entry name" value="PRK00468.1"/>
    <property type="match status" value="1"/>
</dbReference>
<dbReference type="InterPro" id="IPR020627">
    <property type="entry name" value="KhpA"/>
</dbReference>
<dbReference type="EMBL" id="FWXH01000003">
    <property type="protein sequence ID" value="SMC21649.1"/>
    <property type="molecule type" value="Genomic_DNA"/>
</dbReference>
<dbReference type="GO" id="GO:0008360">
    <property type="term" value="P:regulation of cell shape"/>
    <property type="evidence" value="ECO:0007669"/>
    <property type="project" value="UniProtKB-KW"/>
</dbReference>
<dbReference type="Pfam" id="PF13083">
    <property type="entry name" value="KH_KhpA-B"/>
    <property type="match status" value="1"/>
</dbReference>
<evidence type="ECO:0000256" key="3">
    <source>
        <dbReference type="HAMAP-Rule" id="MF_00088"/>
    </source>
</evidence>
<dbReference type="PANTHER" id="PTHR34654:SF1">
    <property type="entry name" value="RNA-BINDING PROTEIN KHPA"/>
    <property type="match status" value="1"/>
</dbReference>
<dbReference type="AlphaFoldDB" id="A0A1W1XCN8"/>
<evidence type="ECO:0000256" key="1">
    <source>
        <dbReference type="ARBA" id="ARBA00022490"/>
    </source>
</evidence>
<dbReference type="CDD" id="cd22533">
    <property type="entry name" value="KH-II_YlqC-like"/>
    <property type="match status" value="1"/>
</dbReference>
<protein>
    <recommendedName>
        <fullName evidence="3">RNA-binding protein KhpA</fullName>
    </recommendedName>
    <alternativeName>
        <fullName evidence="3">KH-domain protein A</fullName>
    </alternativeName>
</protein>
<gene>
    <name evidence="3" type="primary">khpA</name>
    <name evidence="4" type="ORF">SAMN02745134_01393</name>
</gene>
<keyword evidence="3" id="KW-0133">Cell shape</keyword>
<dbReference type="HAMAP" id="MF_00088">
    <property type="entry name" value="KhpA"/>
    <property type="match status" value="1"/>
</dbReference>
<accession>A0A1W1XCN8</accession>
<dbReference type="Proteomes" id="UP000192468">
    <property type="component" value="Unassembled WGS sequence"/>
</dbReference>
<dbReference type="GO" id="GO:0005737">
    <property type="term" value="C:cytoplasm"/>
    <property type="evidence" value="ECO:0007669"/>
    <property type="project" value="UniProtKB-SubCell"/>
</dbReference>
<dbReference type="PANTHER" id="PTHR34654">
    <property type="entry name" value="UPF0109 PROTEIN SCO5592"/>
    <property type="match status" value="1"/>
</dbReference>
<sequence>MFIIKQLLETIVKALVDNPEMVKVNEITGEASIILELRVSPDDMGKVIGKQGRIAKAIRTVVKAAAIKENKRVVVEII</sequence>
<dbReference type="InterPro" id="IPR015946">
    <property type="entry name" value="KH_dom-like_a/b"/>
</dbReference>
<comment type="similarity">
    <text evidence="3">Belongs to the KhpA RNA-binding protein family.</text>
</comment>
<dbReference type="GO" id="GO:0009252">
    <property type="term" value="P:peptidoglycan biosynthetic process"/>
    <property type="evidence" value="ECO:0007669"/>
    <property type="project" value="UniProtKB-UniRule"/>
</dbReference>
<keyword evidence="3" id="KW-0961">Cell wall biogenesis/degradation</keyword>
<keyword evidence="5" id="KW-1185">Reference proteome</keyword>
<name>A0A1W1XCN8_9CLOT</name>
<keyword evidence="2 3" id="KW-0694">RNA-binding</keyword>
<evidence type="ECO:0000256" key="2">
    <source>
        <dbReference type="ARBA" id="ARBA00022884"/>
    </source>
</evidence>
<evidence type="ECO:0000313" key="5">
    <source>
        <dbReference type="Proteomes" id="UP000192468"/>
    </source>
</evidence>
<comment type="subunit">
    <text evidence="3">Forms a complex with KhpB.</text>
</comment>
<dbReference type="PROSITE" id="PS50084">
    <property type="entry name" value="KH_TYPE_1"/>
    <property type="match status" value="1"/>
</dbReference>
<dbReference type="STRING" id="1121291.SAMN02745134_01393"/>
<organism evidence="4 5">
    <name type="scientific">Clostridium acidisoli DSM 12555</name>
    <dbReference type="NCBI Taxonomy" id="1121291"/>
    <lineage>
        <taxon>Bacteria</taxon>
        <taxon>Bacillati</taxon>
        <taxon>Bacillota</taxon>
        <taxon>Clostridia</taxon>
        <taxon>Eubacteriales</taxon>
        <taxon>Clostridiaceae</taxon>
        <taxon>Clostridium</taxon>
    </lineage>
</organism>
<evidence type="ECO:0000313" key="4">
    <source>
        <dbReference type="EMBL" id="SMC21649.1"/>
    </source>
</evidence>
<comment type="function">
    <text evidence="3">A probable RNA chaperone. Forms a complex with KhpB which binds to cellular RNA and controls its expression. Plays a role in peptidoglycan (PG) homeostasis and cell length regulation.</text>
</comment>
<dbReference type="InterPro" id="IPR009019">
    <property type="entry name" value="KH_sf_prok-type"/>
</dbReference>
<dbReference type="Gene3D" id="3.30.300.20">
    <property type="match status" value="1"/>
</dbReference>
<proteinExistence type="inferred from homology"/>
<keyword evidence="1 3" id="KW-0963">Cytoplasm</keyword>
<dbReference type="GO" id="GO:0003723">
    <property type="term" value="F:RNA binding"/>
    <property type="evidence" value="ECO:0007669"/>
    <property type="project" value="UniProtKB-UniRule"/>
</dbReference>
<comment type="subcellular location">
    <subcellularLocation>
        <location evidence="3">Cytoplasm</location>
    </subcellularLocation>
</comment>
<dbReference type="GO" id="GO:0071555">
    <property type="term" value="P:cell wall organization"/>
    <property type="evidence" value="ECO:0007669"/>
    <property type="project" value="UniProtKB-KW"/>
</dbReference>
<reference evidence="4 5" key="1">
    <citation type="submission" date="2017-04" db="EMBL/GenBank/DDBJ databases">
        <authorList>
            <person name="Afonso C.L."/>
            <person name="Miller P.J."/>
            <person name="Scott M.A."/>
            <person name="Spackman E."/>
            <person name="Goraichik I."/>
            <person name="Dimitrov K.M."/>
            <person name="Suarez D.L."/>
            <person name="Swayne D.E."/>
        </authorList>
    </citation>
    <scope>NUCLEOTIDE SEQUENCE [LARGE SCALE GENOMIC DNA]</scope>
    <source>
        <strain evidence="4 5">DSM 12555</strain>
    </source>
</reference>
<dbReference type="SUPFAM" id="SSF54814">
    <property type="entry name" value="Prokaryotic type KH domain (KH-domain type II)"/>
    <property type="match status" value="1"/>
</dbReference>